<evidence type="ECO:0000256" key="2">
    <source>
        <dbReference type="ARBA" id="ARBA00023136"/>
    </source>
</evidence>
<feature type="domain" description="TonB-dependent receptor-like beta-barrel" evidence="4">
    <location>
        <begin position="76"/>
        <end position="403"/>
    </location>
</feature>
<keyword evidence="6" id="KW-1185">Reference proteome</keyword>
<dbReference type="AlphaFoldDB" id="A0A8T9Q6B4"/>
<dbReference type="KEGG" id="hcu:MUN79_01260"/>
<dbReference type="InterPro" id="IPR036942">
    <property type="entry name" value="Beta-barrel_TonB_sf"/>
</dbReference>
<dbReference type="RefSeq" id="WP_244676013.1">
    <property type="nucleotide sequence ID" value="NZ_CP095046.1"/>
</dbReference>
<evidence type="ECO:0000256" key="1">
    <source>
        <dbReference type="ARBA" id="ARBA00004442"/>
    </source>
</evidence>
<dbReference type="GO" id="GO:0009279">
    <property type="term" value="C:cell outer membrane"/>
    <property type="evidence" value="ECO:0007669"/>
    <property type="project" value="UniProtKB-SubCell"/>
</dbReference>
<evidence type="ECO:0000313" key="5">
    <source>
        <dbReference type="EMBL" id="UOQ72655.1"/>
    </source>
</evidence>
<dbReference type="InterPro" id="IPR000531">
    <property type="entry name" value="Beta-barrel_TonB"/>
</dbReference>
<dbReference type="Gene3D" id="2.40.170.20">
    <property type="entry name" value="TonB-dependent receptor, beta-barrel domain"/>
    <property type="match status" value="1"/>
</dbReference>
<accession>A0A8T9Q6B4</accession>
<comment type="subcellular location">
    <subcellularLocation>
        <location evidence="1">Cell outer membrane</location>
    </subcellularLocation>
</comment>
<keyword evidence="2" id="KW-0472">Membrane</keyword>
<dbReference type="SUPFAM" id="SSF56935">
    <property type="entry name" value="Porins"/>
    <property type="match status" value="1"/>
</dbReference>
<evidence type="ECO:0000313" key="6">
    <source>
        <dbReference type="Proteomes" id="UP000831796"/>
    </source>
</evidence>
<dbReference type="PANTHER" id="PTHR40980">
    <property type="entry name" value="PLUG DOMAIN-CONTAINING PROTEIN"/>
    <property type="match status" value="1"/>
</dbReference>
<organism evidence="5 6">
    <name type="scientific">Hymenobacter cellulosilyticus</name>
    <dbReference type="NCBI Taxonomy" id="2932248"/>
    <lineage>
        <taxon>Bacteria</taxon>
        <taxon>Pseudomonadati</taxon>
        <taxon>Bacteroidota</taxon>
        <taxon>Cytophagia</taxon>
        <taxon>Cytophagales</taxon>
        <taxon>Hymenobacteraceae</taxon>
        <taxon>Hymenobacter</taxon>
    </lineage>
</organism>
<keyword evidence="5" id="KW-0675">Receptor</keyword>
<evidence type="ECO:0000259" key="4">
    <source>
        <dbReference type="Pfam" id="PF00593"/>
    </source>
</evidence>
<keyword evidence="3" id="KW-0998">Cell outer membrane</keyword>
<dbReference type="EMBL" id="CP095046">
    <property type="protein sequence ID" value="UOQ72655.1"/>
    <property type="molecule type" value="Genomic_DNA"/>
</dbReference>
<reference evidence="5" key="1">
    <citation type="submission" date="2022-04" db="EMBL/GenBank/DDBJ databases">
        <title>Hymenobacter sp. isolated from the air.</title>
        <authorList>
            <person name="Won M."/>
            <person name="Lee C.-M."/>
            <person name="Woen H.-Y."/>
            <person name="Kwon S.-W."/>
        </authorList>
    </citation>
    <scope>NUCLEOTIDE SEQUENCE</scope>
    <source>
        <strain evidence="5">5116S-3</strain>
    </source>
</reference>
<protein>
    <submittedName>
        <fullName evidence="5">TonB-dependent receptor</fullName>
    </submittedName>
</protein>
<name>A0A8T9Q6B4_9BACT</name>
<evidence type="ECO:0000256" key="3">
    <source>
        <dbReference type="ARBA" id="ARBA00023237"/>
    </source>
</evidence>
<dbReference type="PANTHER" id="PTHR40980:SF5">
    <property type="entry name" value="TONB-DEPENDENT RECEPTOR"/>
    <property type="match status" value="1"/>
</dbReference>
<gene>
    <name evidence="5" type="ORF">MUN79_01260</name>
</gene>
<sequence length="453" mass="51223">MPERPYQVVIPPVGSSVDASRFFSDLRENTYMASGQFERSLLGRDSAKVNAYKIRVGFYAEQKERTLQNRVFSYVVGREYRPNEPSFNRELENLPIDQIFAPQNIDPITGFVLQEGTQGADRYTGRNTLLAGYVGIVAPISDKFSISGGIRGEYNRRFLQSGDPLEAAYRENKFIPMPSVNATYNFNTRSLLRLAGSVTTNRPEFREIASYEYYDFANNAVVKGNDSLRTATIYNADLRYEFYPSRSELISFGLFGKVFRNAIEQTTRSVATEQLNVSYQNAERAIDFGAEIEVRKSLRDLTENPFLQRLSAIVNASLIYSDVRLVDNERNRDFALNNRPLQGQSPYVANAGLFYQDDEGKLQVSAQYNVVGQRIRFVGDLRNNYSIIEMPRHVVDLALTKGWVSIYRCDSAFRICSTNATVCSTIMMVTARLRATKTAHLPPTAAEAIPRSV</sequence>
<dbReference type="Pfam" id="PF00593">
    <property type="entry name" value="TonB_dep_Rec_b-barrel"/>
    <property type="match status" value="1"/>
</dbReference>
<dbReference type="Proteomes" id="UP000831796">
    <property type="component" value="Chromosome"/>
</dbReference>
<proteinExistence type="predicted"/>